<evidence type="ECO:0000256" key="2">
    <source>
        <dbReference type="SAM" id="SignalP"/>
    </source>
</evidence>
<dbReference type="VEuPathDB" id="MicrosporidiaDB:Eint_111940"/>
<feature type="compositionally biased region" description="Acidic residues" evidence="1">
    <location>
        <begin position="71"/>
        <end position="92"/>
    </location>
</feature>
<reference evidence="3 4" key="1">
    <citation type="journal article" date="2010" name="Nat. Commun.">
        <title>The complete sequence of the smallest known nuclear genome from the microsporidian Encephalitozoon intestinalis.</title>
        <authorList>
            <person name="Corradi N."/>
            <person name="Pombert J.-F."/>
            <person name="Farinelli L."/>
            <person name="Didier E.S."/>
            <person name="Keeling P.J."/>
        </authorList>
    </citation>
    <scope>NUCLEOTIDE SEQUENCE [LARGE SCALE GENOMIC DNA]</scope>
    <source>
        <strain evidence="3 4">ATCC 50506</strain>
    </source>
</reference>
<dbReference type="RefSeq" id="XP_003074053.1">
    <property type="nucleotide sequence ID" value="XM_003074007.1"/>
</dbReference>
<evidence type="ECO:0000256" key="1">
    <source>
        <dbReference type="SAM" id="MobiDB-lite"/>
    </source>
</evidence>
<organism evidence="3 4">
    <name type="scientific">Encephalitozoon intestinalis (strain ATCC 50506)</name>
    <name type="common">Microsporidian parasite</name>
    <name type="synonym">Septata intestinalis</name>
    <dbReference type="NCBI Taxonomy" id="876142"/>
    <lineage>
        <taxon>Eukaryota</taxon>
        <taxon>Fungi</taxon>
        <taxon>Fungi incertae sedis</taxon>
        <taxon>Microsporidia</taxon>
        <taxon>Unikaryonidae</taxon>
        <taxon>Encephalitozoon</taxon>
    </lineage>
</organism>
<proteinExistence type="predicted"/>
<name>E0SA71_ENCIT</name>
<reference evidence="3 4" key="2">
    <citation type="journal article" date="2012" name="Proc. Natl. Acad. Sci. U.S.A.">
        <title>Gain and loss of multiple functionally related, horizontally transferred genes in the reduced genomes of two microsporidian parasites.</title>
        <authorList>
            <person name="Pombert J.-F."/>
            <person name="Selman M."/>
            <person name="Burki F."/>
            <person name="Bardell F.T."/>
            <person name="Farinelli L."/>
            <person name="Solter L.F."/>
            <person name="Whitman D.W."/>
            <person name="Weiss L.M."/>
            <person name="Corradi N."/>
            <person name="Keeling P.J."/>
        </authorList>
    </citation>
    <scope>NUCLEOTIDE SEQUENCE [LARGE SCALE GENOMIC DNA]</scope>
    <source>
        <strain evidence="3 4">ATCC 50506</strain>
    </source>
</reference>
<keyword evidence="4" id="KW-1185">Reference proteome</keyword>
<dbReference type="EMBL" id="CP001952">
    <property type="protein sequence ID" value="ADM12693.1"/>
    <property type="molecule type" value="Genomic_DNA"/>
</dbReference>
<feature type="region of interest" description="Disordered" evidence="1">
    <location>
        <begin position="65"/>
        <end position="93"/>
    </location>
</feature>
<protein>
    <submittedName>
        <fullName evidence="3">Uncharacterized protein</fullName>
    </submittedName>
</protein>
<dbReference type="HOGENOM" id="CLU_1366239_0_0_1"/>
<dbReference type="GeneID" id="9699762"/>
<keyword evidence="2" id="KW-0732">Signal</keyword>
<gene>
    <name evidence="3" type="ORF">Eint_111940</name>
</gene>
<sequence>MRALKCTCILSIKTILCIRGGFALFEFEDPPEDNLERFNGMTSMKILEFIKEQMEDIEQAVDDIINKSEERNEEEEDEDEEVDEMMEDEDGFESSKQKSILCENCSWATQTLEPCDICKEKRTLKELAYGLVCIGETLVSGEVQVWEVNEKIQFLIESILVKAIEEEKQEDTVSIMNIRTSQAAVVQAIVFLESLVGSLDIYS</sequence>
<accession>E0SA71</accession>
<dbReference type="KEGG" id="ein:Eint_111940"/>
<evidence type="ECO:0000313" key="4">
    <source>
        <dbReference type="Proteomes" id="UP000002313"/>
    </source>
</evidence>
<feature type="signal peptide" evidence="2">
    <location>
        <begin position="1"/>
        <end position="23"/>
    </location>
</feature>
<dbReference type="AlphaFoldDB" id="E0SA71"/>
<feature type="chain" id="PRO_5003140170" evidence="2">
    <location>
        <begin position="24"/>
        <end position="203"/>
    </location>
</feature>
<evidence type="ECO:0000313" key="3">
    <source>
        <dbReference type="EMBL" id="ADM12693.1"/>
    </source>
</evidence>
<dbReference type="Proteomes" id="UP000002313">
    <property type="component" value="Chromosome XI"/>
</dbReference>